<feature type="region of interest" description="Disordered" evidence="2">
    <location>
        <begin position="519"/>
        <end position="546"/>
    </location>
</feature>
<feature type="region of interest" description="Disordered" evidence="2">
    <location>
        <begin position="494"/>
        <end position="513"/>
    </location>
</feature>
<reference evidence="5" key="1">
    <citation type="submission" date="2016-10" db="EMBL/GenBank/DDBJ databases">
        <authorList>
            <person name="Varghese N."/>
            <person name="Submissions S."/>
        </authorList>
    </citation>
    <scope>NUCLEOTIDE SEQUENCE [LARGE SCALE GENOMIC DNA]</scope>
    <source>
        <strain evidence="5">NLAE-zl-G277</strain>
    </source>
</reference>
<evidence type="ECO:0000313" key="5">
    <source>
        <dbReference type="Proteomes" id="UP000198508"/>
    </source>
</evidence>
<feature type="chain" id="PRO_5044372587" evidence="3">
    <location>
        <begin position="22"/>
        <end position="546"/>
    </location>
</feature>
<dbReference type="AlphaFoldDB" id="A0A1I0INQ4"/>
<keyword evidence="1" id="KW-0677">Repeat</keyword>
<dbReference type="RefSeq" id="WP_092367343.1">
    <property type="nucleotide sequence ID" value="NZ_FOIM01000022.1"/>
</dbReference>
<dbReference type="Proteomes" id="UP000198508">
    <property type="component" value="Unassembled WGS sequence"/>
</dbReference>
<dbReference type="STRING" id="460384.SAMN05216313_12250"/>
<sequence>MKKRKMAVMASALVIAAASLAGIEAKTAYAVEGWTSDGEEWKYLDDEDNPVRNVWRQSRDAWFYLGSDGVMKRDCFVEDGSGLYYVDEEGKRVENDWVLAQEDEDSGYEAGWYYFGGNGKAYRKTSTPRKTIGGKTYMFDENGRMLTGWFDRDGEPLDEDDDPMVEGECYAGEDGALLTEAWLDYSEIDPYALDDITSSISGRDYNEYDRIWLYFNNRSKKVRSKGDRLVQRNIDGVTYGFDEYGIMLPWWSKAGSVSNADKSNPSSELSARFYAGYDGGKLLKDSWFWMYPEEGLAEDDSNDGEYSWWHTDQNGEVYRDRIKKINGRRYAFDGLGRMQTGFVLFDGSRTFVAQYDPDVWSSQDFKDGNLYGGEKADLYFFSPDELNDGSMQTGDEVSVELADGVFTFGFKSNGIAYGSRNELKRVKDSYYINGLRLEADQEFGYGVVQDEADTYRVVNTRGKTVSGSKKVLEDGDGGWILVINGQFAARVDDEHKPKWHNGPDGPGFYHYDPDNKTDKYAGGIIAGPDTPPDPDSLLDEEKLNFE</sequence>
<dbReference type="GeneID" id="93277757"/>
<accession>A0A1I0INQ4</accession>
<evidence type="ECO:0000256" key="2">
    <source>
        <dbReference type="SAM" id="MobiDB-lite"/>
    </source>
</evidence>
<gene>
    <name evidence="4" type="ORF">SAMN05216313_12250</name>
</gene>
<evidence type="ECO:0000256" key="3">
    <source>
        <dbReference type="SAM" id="SignalP"/>
    </source>
</evidence>
<feature type="signal peptide" evidence="3">
    <location>
        <begin position="1"/>
        <end position="21"/>
    </location>
</feature>
<dbReference type="SUPFAM" id="SSF69360">
    <property type="entry name" value="Cell wall binding repeat"/>
    <property type="match status" value="1"/>
</dbReference>
<dbReference type="Gene3D" id="2.20.120.10">
    <property type="entry name" value="Multimodular pneumococcal cell wall endolysin, domain 3"/>
    <property type="match status" value="1"/>
</dbReference>
<evidence type="ECO:0000313" key="4">
    <source>
        <dbReference type="EMBL" id="SET98020.1"/>
    </source>
</evidence>
<evidence type="ECO:0000256" key="1">
    <source>
        <dbReference type="ARBA" id="ARBA00022737"/>
    </source>
</evidence>
<keyword evidence="3" id="KW-0732">Signal</keyword>
<dbReference type="Pfam" id="PF19085">
    <property type="entry name" value="Choline_bind_2"/>
    <property type="match status" value="1"/>
</dbReference>
<organism evidence="4 5">
    <name type="scientific">Enterocloster lavalensis</name>
    <dbReference type="NCBI Taxonomy" id="460384"/>
    <lineage>
        <taxon>Bacteria</taxon>
        <taxon>Bacillati</taxon>
        <taxon>Bacillota</taxon>
        <taxon>Clostridia</taxon>
        <taxon>Lachnospirales</taxon>
        <taxon>Lachnospiraceae</taxon>
        <taxon>Enterocloster</taxon>
    </lineage>
</organism>
<dbReference type="EMBL" id="FOIM01000022">
    <property type="protein sequence ID" value="SET98020.1"/>
    <property type="molecule type" value="Genomic_DNA"/>
</dbReference>
<name>A0A1I0INQ4_9FIRM</name>
<keyword evidence="5" id="KW-1185">Reference proteome</keyword>
<proteinExistence type="predicted"/>
<dbReference type="InterPro" id="IPR018337">
    <property type="entry name" value="Cell_wall/Cho-bd_repeat"/>
</dbReference>
<protein>
    <submittedName>
        <fullName evidence="4">Uncharacterized protein</fullName>
    </submittedName>
</protein>
<dbReference type="Gene3D" id="2.10.270.10">
    <property type="entry name" value="Cholin Binding"/>
    <property type="match status" value="2"/>
</dbReference>